<protein>
    <submittedName>
        <fullName evidence="1">Uncharacterized protein</fullName>
    </submittedName>
</protein>
<reference evidence="1 2" key="1">
    <citation type="submission" date="2021-06" db="EMBL/GenBank/DDBJ databases">
        <title>Caerostris extrusa draft genome.</title>
        <authorList>
            <person name="Kono N."/>
            <person name="Arakawa K."/>
        </authorList>
    </citation>
    <scope>NUCLEOTIDE SEQUENCE [LARGE SCALE GENOMIC DNA]</scope>
</reference>
<keyword evidence="2" id="KW-1185">Reference proteome</keyword>
<comment type="caution">
    <text evidence="1">The sequence shown here is derived from an EMBL/GenBank/DDBJ whole genome shotgun (WGS) entry which is preliminary data.</text>
</comment>
<name>A0AAV4XG36_CAEEX</name>
<accession>A0AAV4XG36</accession>
<dbReference type="AlphaFoldDB" id="A0AAV4XG36"/>
<evidence type="ECO:0000313" key="2">
    <source>
        <dbReference type="Proteomes" id="UP001054945"/>
    </source>
</evidence>
<dbReference type="EMBL" id="BPLR01017681">
    <property type="protein sequence ID" value="GIY93628.1"/>
    <property type="molecule type" value="Genomic_DNA"/>
</dbReference>
<dbReference type="Proteomes" id="UP001054945">
    <property type="component" value="Unassembled WGS sequence"/>
</dbReference>
<gene>
    <name evidence="1" type="ORF">CEXT_250081</name>
</gene>
<proteinExistence type="predicted"/>
<sequence length="114" mass="13696">MERRVCFNTPISITQESVPEMPFSVSRILALILYVCFGNTEKEHFRDVYDSLFFSDCKRRSFCHSKKRSPEKKIKSVSQTDFLPFQELQQIFLFLFQFKVEMRVAIRKRRTIDE</sequence>
<evidence type="ECO:0000313" key="1">
    <source>
        <dbReference type="EMBL" id="GIY93628.1"/>
    </source>
</evidence>
<organism evidence="1 2">
    <name type="scientific">Caerostris extrusa</name>
    <name type="common">Bark spider</name>
    <name type="synonym">Caerostris bankana</name>
    <dbReference type="NCBI Taxonomy" id="172846"/>
    <lineage>
        <taxon>Eukaryota</taxon>
        <taxon>Metazoa</taxon>
        <taxon>Ecdysozoa</taxon>
        <taxon>Arthropoda</taxon>
        <taxon>Chelicerata</taxon>
        <taxon>Arachnida</taxon>
        <taxon>Araneae</taxon>
        <taxon>Araneomorphae</taxon>
        <taxon>Entelegynae</taxon>
        <taxon>Araneoidea</taxon>
        <taxon>Araneidae</taxon>
        <taxon>Caerostris</taxon>
    </lineage>
</organism>